<feature type="domain" description="UspA" evidence="2">
    <location>
        <begin position="151"/>
        <end position="288"/>
    </location>
</feature>
<feature type="domain" description="UspA" evidence="2">
    <location>
        <begin position="3"/>
        <end position="139"/>
    </location>
</feature>
<dbReference type="InterPro" id="IPR006016">
    <property type="entry name" value="UspA"/>
</dbReference>
<dbReference type="STRING" id="446470.Snas_3475"/>
<dbReference type="HOGENOM" id="CLU_049301_2_3_11"/>
<protein>
    <submittedName>
        <fullName evidence="3">UspA domain protein</fullName>
    </submittedName>
</protein>
<dbReference type="PRINTS" id="PR01438">
    <property type="entry name" value="UNVRSLSTRESS"/>
</dbReference>
<evidence type="ECO:0000313" key="3">
    <source>
        <dbReference type="EMBL" id="ADD43139.1"/>
    </source>
</evidence>
<dbReference type="RefSeq" id="WP_013018710.1">
    <property type="nucleotide sequence ID" value="NC_013947.1"/>
</dbReference>
<accession>D3PVM5</accession>
<proteinExistence type="inferred from homology"/>
<sequence>MAAPIVVGFDGSDNSRRAVDWAAEEARLRHRPLLIVHSLLVFASVAAEIDGSRIEEMRAESTVLVDDEIARVRELAPGLDVRGETLEGMTPSVDLLKASLEAASLVVGSRGRGTFASLLLGSTSSQVAAHSHCPVIVVRGDRVGGDAKPGHVVVGVDGSPLSQSVLRFGFEEASMRGTRLVAVHAWLPPAPADFGDLLPTVYDVDALAADEERLLAESLAGWQAKFPDVPVERVCVRADARRVLKDESAGARLLVVGSRGGGGFTGLLLGSITQAMVHHAHAAVAIVHPGH</sequence>
<dbReference type="PANTHER" id="PTHR46553:SF3">
    <property type="entry name" value="ADENINE NUCLEOTIDE ALPHA HYDROLASES-LIKE SUPERFAMILY PROTEIN"/>
    <property type="match status" value="1"/>
</dbReference>
<organism evidence="3 4">
    <name type="scientific">Stackebrandtia nassauensis (strain DSM 44728 / CIP 108903 / NRRL B-16338 / NBRC 102104 / LLR-40K-21)</name>
    <dbReference type="NCBI Taxonomy" id="446470"/>
    <lineage>
        <taxon>Bacteria</taxon>
        <taxon>Bacillati</taxon>
        <taxon>Actinomycetota</taxon>
        <taxon>Actinomycetes</taxon>
        <taxon>Glycomycetales</taxon>
        <taxon>Glycomycetaceae</taxon>
        <taxon>Stackebrandtia</taxon>
    </lineage>
</organism>
<keyword evidence="4" id="KW-1185">Reference proteome</keyword>
<reference evidence="3 4" key="1">
    <citation type="journal article" date="2009" name="Stand. Genomic Sci.">
        <title>Complete genome sequence of Stackebrandtia nassauensis type strain (LLR-40K-21).</title>
        <authorList>
            <person name="Munk C."/>
            <person name="Lapidus A."/>
            <person name="Copeland A."/>
            <person name="Jando M."/>
            <person name="Mayilraj S."/>
            <person name="Glavina Del Rio T."/>
            <person name="Nolan M."/>
            <person name="Chen F."/>
            <person name="Lucas S."/>
            <person name="Tice H."/>
            <person name="Cheng J.F."/>
            <person name="Han C."/>
            <person name="Detter J.C."/>
            <person name="Bruce D."/>
            <person name="Goodwin L."/>
            <person name="Chain P."/>
            <person name="Pitluck S."/>
            <person name="Goker M."/>
            <person name="Ovchinikova G."/>
            <person name="Pati A."/>
            <person name="Ivanova N."/>
            <person name="Mavromatis K."/>
            <person name="Chen A."/>
            <person name="Palaniappan K."/>
            <person name="Land M."/>
            <person name="Hauser L."/>
            <person name="Chang Y.J."/>
            <person name="Jeffries C.D."/>
            <person name="Bristow J."/>
            <person name="Eisen J.A."/>
            <person name="Markowitz V."/>
            <person name="Hugenholtz P."/>
            <person name="Kyrpides N.C."/>
            <person name="Klenk H.P."/>
        </authorList>
    </citation>
    <scope>NUCLEOTIDE SEQUENCE [LARGE SCALE GENOMIC DNA]</scope>
    <source>
        <strain evidence="4">DSM 44728 / CIP 108903 / NRRL B-16338 / NBRC 102104 / LLR-40K-21</strain>
    </source>
</reference>
<dbReference type="eggNOG" id="COG0589">
    <property type="taxonomic scope" value="Bacteria"/>
</dbReference>
<evidence type="ECO:0000313" key="4">
    <source>
        <dbReference type="Proteomes" id="UP000000844"/>
    </source>
</evidence>
<dbReference type="KEGG" id="sna:Snas_3475"/>
<comment type="similarity">
    <text evidence="1">Belongs to the universal stress protein A family.</text>
</comment>
<dbReference type="InterPro" id="IPR006015">
    <property type="entry name" value="Universal_stress_UspA"/>
</dbReference>
<dbReference type="AlphaFoldDB" id="D3PVM5"/>
<dbReference type="OrthoDB" id="3174546at2"/>
<dbReference type="EMBL" id="CP001778">
    <property type="protein sequence ID" value="ADD43139.1"/>
    <property type="molecule type" value="Genomic_DNA"/>
</dbReference>
<dbReference type="SUPFAM" id="SSF52402">
    <property type="entry name" value="Adenine nucleotide alpha hydrolases-like"/>
    <property type="match status" value="2"/>
</dbReference>
<evidence type="ECO:0000259" key="2">
    <source>
        <dbReference type="Pfam" id="PF00582"/>
    </source>
</evidence>
<dbReference type="Gene3D" id="3.40.50.620">
    <property type="entry name" value="HUPs"/>
    <property type="match status" value="2"/>
</dbReference>
<dbReference type="Proteomes" id="UP000000844">
    <property type="component" value="Chromosome"/>
</dbReference>
<dbReference type="Pfam" id="PF00582">
    <property type="entry name" value="Usp"/>
    <property type="match status" value="2"/>
</dbReference>
<dbReference type="PANTHER" id="PTHR46553">
    <property type="entry name" value="ADENINE NUCLEOTIDE ALPHA HYDROLASES-LIKE SUPERFAMILY PROTEIN"/>
    <property type="match status" value="1"/>
</dbReference>
<evidence type="ECO:0000256" key="1">
    <source>
        <dbReference type="ARBA" id="ARBA00008791"/>
    </source>
</evidence>
<gene>
    <name evidence="3" type="ordered locus">Snas_3475</name>
</gene>
<dbReference type="InterPro" id="IPR014729">
    <property type="entry name" value="Rossmann-like_a/b/a_fold"/>
</dbReference>
<name>D3PVM5_STANL</name>